<dbReference type="InterPro" id="IPR000873">
    <property type="entry name" value="AMP-dep_synth/lig_dom"/>
</dbReference>
<dbReference type="SUPFAM" id="SSF52777">
    <property type="entry name" value="CoA-dependent acyltransferases"/>
    <property type="match status" value="2"/>
</dbReference>
<evidence type="ECO:0000313" key="4">
    <source>
        <dbReference type="EMBL" id="MFC5498086.1"/>
    </source>
</evidence>
<dbReference type="SMART" id="SM00823">
    <property type="entry name" value="PKS_PP"/>
    <property type="match status" value="1"/>
</dbReference>
<evidence type="ECO:0000313" key="5">
    <source>
        <dbReference type="Proteomes" id="UP001596037"/>
    </source>
</evidence>
<dbReference type="CDD" id="cd05930">
    <property type="entry name" value="A_NRPS"/>
    <property type="match status" value="1"/>
</dbReference>
<dbReference type="InterPro" id="IPR045851">
    <property type="entry name" value="AMP-bd_C_sf"/>
</dbReference>
<evidence type="ECO:0000256" key="1">
    <source>
        <dbReference type="ARBA" id="ARBA00022450"/>
    </source>
</evidence>
<dbReference type="InterPro" id="IPR001242">
    <property type="entry name" value="Condensation_dom"/>
</dbReference>
<dbReference type="PANTHER" id="PTHR45527">
    <property type="entry name" value="NONRIBOSOMAL PEPTIDE SYNTHETASE"/>
    <property type="match status" value="1"/>
</dbReference>
<dbReference type="Proteomes" id="UP001596037">
    <property type="component" value="Unassembled WGS sequence"/>
</dbReference>
<accession>A0ABW0NDS5</accession>
<dbReference type="PROSITE" id="PS50075">
    <property type="entry name" value="CARRIER"/>
    <property type="match status" value="1"/>
</dbReference>
<comment type="caution">
    <text evidence="4">The sequence shown here is derived from an EMBL/GenBank/DDBJ whole genome shotgun (WGS) entry which is preliminary data.</text>
</comment>
<dbReference type="NCBIfam" id="TIGR01733">
    <property type="entry name" value="AA-adenyl-dom"/>
    <property type="match status" value="1"/>
</dbReference>
<dbReference type="InterPro" id="IPR001031">
    <property type="entry name" value="Thioesterase"/>
</dbReference>
<keyword evidence="1" id="KW-0596">Phosphopantetheine</keyword>
<gene>
    <name evidence="4" type="ORF">ACFPOE_11120</name>
</gene>
<dbReference type="InterPro" id="IPR020802">
    <property type="entry name" value="TesA-like"/>
</dbReference>
<keyword evidence="5" id="KW-1185">Reference proteome</keyword>
<reference evidence="5" key="1">
    <citation type="journal article" date="2019" name="Int. J. Syst. Evol. Microbiol.">
        <title>The Global Catalogue of Microorganisms (GCM) 10K type strain sequencing project: providing services to taxonomists for standard genome sequencing and annotation.</title>
        <authorList>
            <consortium name="The Broad Institute Genomics Platform"/>
            <consortium name="The Broad Institute Genome Sequencing Center for Infectious Disease"/>
            <person name="Wu L."/>
            <person name="Ma J."/>
        </authorList>
    </citation>
    <scope>NUCLEOTIDE SEQUENCE [LARGE SCALE GENOMIC DNA]</scope>
    <source>
        <strain evidence="5">CCUG 57401</strain>
    </source>
</reference>
<dbReference type="Pfam" id="PF00975">
    <property type="entry name" value="Thioesterase"/>
    <property type="match status" value="1"/>
</dbReference>
<dbReference type="InterPro" id="IPR036736">
    <property type="entry name" value="ACP-like_sf"/>
</dbReference>
<dbReference type="Gene3D" id="3.40.50.1820">
    <property type="entry name" value="alpha/beta hydrolase"/>
    <property type="match status" value="1"/>
</dbReference>
<sequence>MSDVLASGFPLSPWQQRLWQLGARDGLNAYRVELEFEADASVDPAALCAALARVAQRHEILRTAFGLLPGMQLPVQSPLPSAPPVLLDGADAQAEPGRIVLRQLGAHRYHLVLSALAADAQTALRVLQLADEDLRGAAAGADVHEALPFSSLAQWQQDTLDEAAGSKPSPWPQHRPAALPFLLRMPAAGTRPARHALDLPAALQSALASTAAELGADLSDLLLAAWSALLLRLDGEPVALALVADGRSYDELAQLPGPFARLAPLPLHPDAAQPFGALVAAVARAAADTQSMQDQVPPLPLQAHAGLAFAWAEAPSTASPLLKPLAPFAWIDRCLLQLSAFRDSQGRIALHFDHDAWSCDTSALHRLEEEYLTLLQSIAGAPQQPLSSLAILGPQERALVLEGMQGASLPSALPWRAVNMQLHDALLSATGRTVIDQADIRLDGPALATRIDSIAAQLVHAGARPGAVVALLLPRGIDMVAGLLAIQRAGAAYLPLDTSYPDQRLAFMVQDSGAGLLLTCEPLAGELGGKPAFAALLAQLQVLAVDGAQAACATPRPAFPEPGPTDLACLIYTSGSSGRPKGVRVPHGALANHMAWMLRELPLLPDDAVLQKTAVSFDASVWEIFAPLMAGARLVLAPPGAERDPDALAAAIQRHTVTVLQVVPSLLRLLVENARFRACRSLRRLCCGGEALDAALAGSALALGVELVNLYGPTETTIEVIAGRVGAGDPVVAIGKPIDNTRIYILDGQGRPQPVGVRGEIHIAGAPLAQGYHGRPELTAQRFVADPFAAAPGQRMYRSGDAGAWRADGSIDFFGRADRQVKLRGYRVELGEIEAVAAAYPGVALAAAVVDRDAAGIDQLLCFYSLHPGRSVDAAQFKRALAAALPEPMTPNWLVQVESFPTTPSGKVDAAALLRLRPAMARATKGPRDTLEMRLERIWESVLGIGHAGIDSGFFDLGGHSLLAVRLMAEIEKEFGHRLPLTSLFAAPTIAAQAQLLRGEAIRTDPIVVPIRTGKARRSPIVFVHPTGGSVLCYRDIASALRTERPIVALQDPGLSGPACYESVEELAANYLDRLEPLVPDRRYLLAGWSSGGVIAYEIARQALARGHEVALLCLIDSRATDGSAPAPQRDRLLRSISRLIAHKADLSCPDLSGLPYDDALQGLLQLARKADFVPADTGRSDIEKLYQVFERNVTVIGRYQAGPLPRRTLIMKATELLPEGIREAAAHPLADGAPLGWERLCFANVHHVAADHMSIMEPPRLAGVLAALDSELEEIERLDGLPRHNLLPMLGM</sequence>
<dbReference type="InterPro" id="IPR025110">
    <property type="entry name" value="AMP-bd_C"/>
</dbReference>
<dbReference type="SUPFAM" id="SSF47336">
    <property type="entry name" value="ACP-like"/>
    <property type="match status" value="1"/>
</dbReference>
<organism evidence="4 5">
    <name type="scientific">Caenimonas terrae</name>
    <dbReference type="NCBI Taxonomy" id="696074"/>
    <lineage>
        <taxon>Bacteria</taxon>
        <taxon>Pseudomonadati</taxon>
        <taxon>Pseudomonadota</taxon>
        <taxon>Betaproteobacteria</taxon>
        <taxon>Burkholderiales</taxon>
        <taxon>Comamonadaceae</taxon>
        <taxon>Caenimonas</taxon>
    </lineage>
</organism>
<dbReference type="Gene3D" id="3.30.559.10">
    <property type="entry name" value="Chloramphenicol acetyltransferase-like domain"/>
    <property type="match status" value="1"/>
</dbReference>
<dbReference type="EMBL" id="JBHSMF010000006">
    <property type="protein sequence ID" value="MFC5498086.1"/>
    <property type="molecule type" value="Genomic_DNA"/>
</dbReference>
<dbReference type="PANTHER" id="PTHR45527:SF1">
    <property type="entry name" value="FATTY ACID SYNTHASE"/>
    <property type="match status" value="1"/>
</dbReference>
<dbReference type="SMART" id="SM00824">
    <property type="entry name" value="PKS_TE"/>
    <property type="match status" value="1"/>
</dbReference>
<name>A0ABW0NDS5_9BURK</name>
<dbReference type="Pfam" id="PF00668">
    <property type="entry name" value="Condensation"/>
    <property type="match status" value="1"/>
</dbReference>
<dbReference type="InterPro" id="IPR029058">
    <property type="entry name" value="AB_hydrolase_fold"/>
</dbReference>
<dbReference type="Gene3D" id="3.40.50.980">
    <property type="match status" value="2"/>
</dbReference>
<dbReference type="Pfam" id="PF00550">
    <property type="entry name" value="PP-binding"/>
    <property type="match status" value="1"/>
</dbReference>
<dbReference type="PROSITE" id="PS00455">
    <property type="entry name" value="AMP_BINDING"/>
    <property type="match status" value="1"/>
</dbReference>
<dbReference type="Gene3D" id="3.30.559.30">
    <property type="entry name" value="Nonribosomal peptide synthetase, condensation domain"/>
    <property type="match status" value="1"/>
</dbReference>
<keyword evidence="2" id="KW-0597">Phosphoprotein</keyword>
<dbReference type="InterPro" id="IPR020845">
    <property type="entry name" value="AMP-binding_CS"/>
</dbReference>
<dbReference type="InterPro" id="IPR009081">
    <property type="entry name" value="PP-bd_ACP"/>
</dbReference>
<dbReference type="Pfam" id="PF00501">
    <property type="entry name" value="AMP-binding"/>
    <property type="match status" value="1"/>
</dbReference>
<dbReference type="InterPro" id="IPR023213">
    <property type="entry name" value="CAT-like_dom_sf"/>
</dbReference>
<dbReference type="Gene3D" id="1.10.1200.10">
    <property type="entry name" value="ACP-like"/>
    <property type="match status" value="1"/>
</dbReference>
<dbReference type="Pfam" id="PF13193">
    <property type="entry name" value="AMP-binding_C"/>
    <property type="match status" value="1"/>
</dbReference>
<dbReference type="Gene3D" id="2.30.38.10">
    <property type="entry name" value="Luciferase, Domain 3"/>
    <property type="match status" value="1"/>
</dbReference>
<evidence type="ECO:0000259" key="3">
    <source>
        <dbReference type="PROSITE" id="PS50075"/>
    </source>
</evidence>
<feature type="domain" description="Carrier" evidence="3">
    <location>
        <begin position="926"/>
        <end position="1001"/>
    </location>
</feature>
<dbReference type="RefSeq" id="WP_376850149.1">
    <property type="nucleotide sequence ID" value="NZ_JBHSMF010000006.1"/>
</dbReference>
<evidence type="ECO:0000256" key="2">
    <source>
        <dbReference type="ARBA" id="ARBA00022553"/>
    </source>
</evidence>
<protein>
    <submittedName>
        <fullName evidence="4">Amino acid adenylation domain-containing protein</fullName>
    </submittedName>
</protein>
<dbReference type="InterPro" id="IPR010071">
    <property type="entry name" value="AA_adenyl_dom"/>
</dbReference>
<dbReference type="Gene3D" id="3.30.300.30">
    <property type="match status" value="1"/>
</dbReference>
<dbReference type="SUPFAM" id="SSF56801">
    <property type="entry name" value="Acetyl-CoA synthetase-like"/>
    <property type="match status" value="1"/>
</dbReference>
<dbReference type="SUPFAM" id="SSF53474">
    <property type="entry name" value="alpha/beta-Hydrolases"/>
    <property type="match status" value="1"/>
</dbReference>
<proteinExistence type="predicted"/>
<dbReference type="InterPro" id="IPR020806">
    <property type="entry name" value="PKS_PP-bd"/>
</dbReference>